<evidence type="ECO:0000313" key="2">
    <source>
        <dbReference type="Proteomes" id="UP000228906"/>
    </source>
</evidence>
<proteinExistence type="predicted"/>
<dbReference type="AlphaFoldDB" id="A0A2H0UW17"/>
<organism evidence="1 2">
    <name type="scientific">bacterium (Candidatus Gribaldobacteria) CG10_big_fil_rev_8_21_14_0_10_41_12</name>
    <dbReference type="NCBI Taxonomy" id="2014277"/>
    <lineage>
        <taxon>Bacteria</taxon>
        <taxon>Candidatus Gribaldobacteria</taxon>
    </lineage>
</organism>
<sequence length="100" mass="11593">MFSKEKWQNMSLKQKMGNLASEVAKSFYWKEKDEKTATETAQRALELFDLTIDDLAKSPGLGEILKLRSVFCDTFFNLEQFNNSEQAINNYFLPFLLSPL</sequence>
<reference evidence="2" key="1">
    <citation type="submission" date="2017-09" db="EMBL/GenBank/DDBJ databases">
        <title>Depth-based differentiation of microbial function through sediment-hosted aquifers and enrichment of novel symbionts in the deep terrestrial subsurface.</title>
        <authorList>
            <person name="Probst A.J."/>
            <person name="Ladd B."/>
            <person name="Jarett J.K."/>
            <person name="Geller-Mcgrath D.E."/>
            <person name="Sieber C.M.K."/>
            <person name="Emerson J.B."/>
            <person name="Anantharaman K."/>
            <person name="Thomas B.C."/>
            <person name="Malmstrom R."/>
            <person name="Stieglmeier M."/>
            <person name="Klingl A."/>
            <person name="Woyke T."/>
            <person name="Ryan C.M."/>
            <person name="Banfield J.F."/>
        </authorList>
    </citation>
    <scope>NUCLEOTIDE SEQUENCE [LARGE SCALE GENOMIC DNA]</scope>
</reference>
<protein>
    <submittedName>
        <fullName evidence="1">Uncharacterized protein</fullName>
    </submittedName>
</protein>
<accession>A0A2H0UW17</accession>
<dbReference type="EMBL" id="PFAV01000062">
    <property type="protein sequence ID" value="PIR91005.1"/>
    <property type="molecule type" value="Genomic_DNA"/>
</dbReference>
<dbReference type="Proteomes" id="UP000228906">
    <property type="component" value="Unassembled WGS sequence"/>
</dbReference>
<gene>
    <name evidence="1" type="ORF">COU03_03405</name>
</gene>
<comment type="caution">
    <text evidence="1">The sequence shown here is derived from an EMBL/GenBank/DDBJ whole genome shotgun (WGS) entry which is preliminary data.</text>
</comment>
<evidence type="ECO:0000313" key="1">
    <source>
        <dbReference type="EMBL" id="PIR91005.1"/>
    </source>
</evidence>
<name>A0A2H0UW17_9BACT</name>